<evidence type="ECO:0000259" key="5">
    <source>
        <dbReference type="SMART" id="SM00563"/>
    </source>
</evidence>
<dbReference type="Pfam" id="PF01553">
    <property type="entry name" value="Acyltransferase"/>
    <property type="match status" value="1"/>
</dbReference>
<dbReference type="SMART" id="SM00563">
    <property type="entry name" value="PlsC"/>
    <property type="match status" value="1"/>
</dbReference>
<keyword evidence="4" id="KW-0812">Transmembrane</keyword>
<evidence type="ECO:0000256" key="2">
    <source>
        <dbReference type="ARBA" id="ARBA00022679"/>
    </source>
</evidence>
<evidence type="ECO:0000256" key="3">
    <source>
        <dbReference type="ARBA" id="ARBA00023315"/>
    </source>
</evidence>
<comment type="pathway">
    <text evidence="1">Lipid metabolism.</text>
</comment>
<evidence type="ECO:0000256" key="4">
    <source>
        <dbReference type="SAM" id="Phobius"/>
    </source>
</evidence>
<keyword evidence="3 6" id="KW-0012">Acyltransferase</keyword>
<dbReference type="CDD" id="cd07989">
    <property type="entry name" value="LPLAT_AGPAT-like"/>
    <property type="match status" value="1"/>
</dbReference>
<gene>
    <name evidence="6" type="ORF">SAMN05444486_101610</name>
</gene>
<dbReference type="PANTHER" id="PTHR10434:SF11">
    <property type="entry name" value="1-ACYL-SN-GLYCEROL-3-PHOSPHATE ACYLTRANSFERASE"/>
    <property type="match status" value="1"/>
</dbReference>
<evidence type="ECO:0000256" key="1">
    <source>
        <dbReference type="ARBA" id="ARBA00005189"/>
    </source>
</evidence>
<protein>
    <submittedName>
        <fullName evidence="6">1-acyl-sn-glycerol-3-phosphate acyltransferase</fullName>
    </submittedName>
</protein>
<keyword evidence="4" id="KW-0472">Membrane</keyword>
<dbReference type="AlphaFoldDB" id="A0A1H3HT68"/>
<organism evidence="6 7">
    <name type="scientific">Lentibacter algarum</name>
    <dbReference type="NCBI Taxonomy" id="576131"/>
    <lineage>
        <taxon>Bacteria</taxon>
        <taxon>Pseudomonadati</taxon>
        <taxon>Pseudomonadota</taxon>
        <taxon>Alphaproteobacteria</taxon>
        <taxon>Rhodobacterales</taxon>
        <taxon>Roseobacteraceae</taxon>
        <taxon>Lentibacter</taxon>
    </lineage>
</organism>
<keyword evidence="2 6" id="KW-0808">Transferase</keyword>
<keyword evidence="7" id="KW-1185">Reference proteome</keyword>
<keyword evidence="4" id="KW-1133">Transmembrane helix</keyword>
<dbReference type="GO" id="GO:0006654">
    <property type="term" value="P:phosphatidic acid biosynthetic process"/>
    <property type="evidence" value="ECO:0007669"/>
    <property type="project" value="TreeGrafter"/>
</dbReference>
<evidence type="ECO:0000313" key="7">
    <source>
        <dbReference type="Proteomes" id="UP000199026"/>
    </source>
</evidence>
<name>A0A1H3HT68_9RHOB</name>
<feature type="domain" description="Phospholipid/glycerol acyltransferase" evidence="5">
    <location>
        <begin position="72"/>
        <end position="186"/>
    </location>
</feature>
<accession>A0A1H3HT68</accession>
<reference evidence="6 7" key="1">
    <citation type="submission" date="2016-10" db="EMBL/GenBank/DDBJ databases">
        <authorList>
            <person name="de Groot N.N."/>
        </authorList>
    </citation>
    <scope>NUCLEOTIDE SEQUENCE [LARGE SCALE GENOMIC DNA]</scope>
    <source>
        <strain evidence="6 7">DSM 24677</strain>
    </source>
</reference>
<dbReference type="PANTHER" id="PTHR10434">
    <property type="entry name" value="1-ACYL-SN-GLYCEROL-3-PHOSPHATE ACYLTRANSFERASE"/>
    <property type="match status" value="1"/>
</dbReference>
<dbReference type="STRING" id="576131.SAMN05444486_101610"/>
<sequence length="241" mass="26788">MLAVRWVISLFFVVQNAVMMLLVGIVFLPWALVSSKGARAACKFYCIWVLWTARWMLNLRHEIRGTPPSGEMLIAAKHQSFLDIIMIFNASPAAKFIMKRELLWTPVIGLYAYRIGCVPVNRGKRGKAIKKMLHDVKSGLTAAGQLVIYSQGTRVKPGEKKPYKVGTFALYDQMEQVCMPVATNAGLFWPKGTIMRKPGLAVVTFLEPIPAGLEQAEFMERLEAEVEACSDSLMAEAGFSG</sequence>
<evidence type="ECO:0000313" key="6">
    <source>
        <dbReference type="EMBL" id="SDY17964.1"/>
    </source>
</evidence>
<dbReference type="EMBL" id="FNPR01000001">
    <property type="protein sequence ID" value="SDY17964.1"/>
    <property type="molecule type" value="Genomic_DNA"/>
</dbReference>
<proteinExistence type="predicted"/>
<feature type="transmembrane region" description="Helical" evidence="4">
    <location>
        <begin position="6"/>
        <end position="33"/>
    </location>
</feature>
<dbReference type="InterPro" id="IPR002123">
    <property type="entry name" value="Plipid/glycerol_acylTrfase"/>
</dbReference>
<dbReference type="SUPFAM" id="SSF69593">
    <property type="entry name" value="Glycerol-3-phosphate (1)-acyltransferase"/>
    <property type="match status" value="1"/>
</dbReference>
<dbReference type="GO" id="GO:0003841">
    <property type="term" value="F:1-acylglycerol-3-phosphate O-acyltransferase activity"/>
    <property type="evidence" value="ECO:0007669"/>
    <property type="project" value="TreeGrafter"/>
</dbReference>
<dbReference type="Proteomes" id="UP000199026">
    <property type="component" value="Unassembled WGS sequence"/>
</dbReference>